<dbReference type="InterPro" id="IPR011553">
    <property type="entry name" value="Sec62_asco"/>
</dbReference>
<keyword evidence="9" id="KW-0811">Translocation</keyword>
<evidence type="ECO:0000256" key="11">
    <source>
        <dbReference type="SAM" id="Phobius"/>
    </source>
</evidence>
<evidence type="ECO:0000256" key="3">
    <source>
        <dbReference type="ARBA" id="ARBA00021257"/>
    </source>
</evidence>
<evidence type="ECO:0000256" key="4">
    <source>
        <dbReference type="ARBA" id="ARBA00022448"/>
    </source>
</evidence>
<dbReference type="EMBL" id="PUHR01000037">
    <property type="protein sequence ID" value="KAG0669625.1"/>
    <property type="molecule type" value="Genomic_DNA"/>
</dbReference>
<evidence type="ECO:0000256" key="8">
    <source>
        <dbReference type="ARBA" id="ARBA00022989"/>
    </source>
</evidence>
<dbReference type="GO" id="GO:0005789">
    <property type="term" value="C:endoplasmic reticulum membrane"/>
    <property type="evidence" value="ECO:0007669"/>
    <property type="project" value="UniProtKB-SubCell"/>
</dbReference>
<comment type="caution">
    <text evidence="12">The sequence shown here is derived from an EMBL/GenBank/DDBJ whole genome shotgun (WGS) entry which is preliminary data.</text>
</comment>
<comment type="similarity">
    <text evidence="2">Belongs to the SEC62 family.</text>
</comment>
<dbReference type="NCBIfam" id="TIGR00869">
    <property type="entry name" value="sec62"/>
    <property type="match status" value="1"/>
</dbReference>
<evidence type="ECO:0000256" key="6">
    <source>
        <dbReference type="ARBA" id="ARBA00022824"/>
    </source>
</evidence>
<dbReference type="GO" id="GO:0031204">
    <property type="term" value="P:post-translational protein targeting to membrane, translocation"/>
    <property type="evidence" value="ECO:0007669"/>
    <property type="project" value="TreeGrafter"/>
</dbReference>
<dbReference type="InterPro" id="IPR004728">
    <property type="entry name" value="Sec62"/>
</dbReference>
<evidence type="ECO:0000256" key="2">
    <source>
        <dbReference type="ARBA" id="ARBA00010604"/>
    </source>
</evidence>
<comment type="subcellular location">
    <subcellularLocation>
        <location evidence="1">Endoplasmic reticulum membrane</location>
        <topology evidence="1">Multi-pass membrane protein</topology>
    </subcellularLocation>
</comment>
<feature type="transmembrane region" description="Helical" evidence="11">
    <location>
        <begin position="172"/>
        <end position="200"/>
    </location>
</feature>
<evidence type="ECO:0000256" key="5">
    <source>
        <dbReference type="ARBA" id="ARBA00022692"/>
    </source>
</evidence>
<keyword evidence="6" id="KW-0256">Endoplasmic reticulum</keyword>
<keyword evidence="5 11" id="KW-0812">Transmembrane</keyword>
<dbReference type="OrthoDB" id="200187at2759"/>
<accession>A0A9P7BCD9</accession>
<keyword evidence="13" id="KW-1185">Reference proteome</keyword>
<dbReference type="PANTHER" id="PTHR12443">
    <property type="entry name" value="TRANSLOCATION PROTEIN SEC62"/>
    <property type="match status" value="1"/>
</dbReference>
<organism evidence="12 13">
    <name type="scientific">Maudiozyma exigua</name>
    <name type="common">Yeast</name>
    <name type="synonym">Kazachstania exigua</name>
    <dbReference type="NCBI Taxonomy" id="34358"/>
    <lineage>
        <taxon>Eukaryota</taxon>
        <taxon>Fungi</taxon>
        <taxon>Dikarya</taxon>
        <taxon>Ascomycota</taxon>
        <taxon>Saccharomycotina</taxon>
        <taxon>Saccharomycetes</taxon>
        <taxon>Saccharomycetales</taxon>
        <taxon>Saccharomycetaceae</taxon>
        <taxon>Maudiozyma</taxon>
    </lineage>
</organism>
<keyword evidence="8 11" id="KW-1133">Transmembrane helix</keyword>
<dbReference type="PANTHER" id="PTHR12443:SF9">
    <property type="entry name" value="TRANSLOCATION PROTEIN SEC62"/>
    <property type="match status" value="1"/>
</dbReference>
<evidence type="ECO:0000256" key="7">
    <source>
        <dbReference type="ARBA" id="ARBA00022927"/>
    </source>
</evidence>
<dbReference type="Pfam" id="PF03839">
    <property type="entry name" value="Sec62"/>
    <property type="match status" value="1"/>
</dbReference>
<evidence type="ECO:0000256" key="9">
    <source>
        <dbReference type="ARBA" id="ARBA00023010"/>
    </source>
</evidence>
<keyword evidence="4" id="KW-0813">Transport</keyword>
<dbReference type="AlphaFoldDB" id="A0A9P7BCD9"/>
<dbReference type="Proteomes" id="UP000750334">
    <property type="component" value="Unassembled WGS sequence"/>
</dbReference>
<evidence type="ECO:0000256" key="10">
    <source>
        <dbReference type="ARBA" id="ARBA00023136"/>
    </source>
</evidence>
<protein>
    <recommendedName>
        <fullName evidence="3">Translocation protein SEC62</fullName>
    </recommendedName>
</protein>
<keyword evidence="7" id="KW-0653">Protein transport</keyword>
<sequence length="260" mass="29999">MSQAANTIPANPQTPLAIASLLRHHKLLKQRLGIFQSRTADFFRYKRFVRALESPEYKKKSQSQPDLYPPVTSEEQAKLIFITLIKSQIVVPIKKLHSNELAEHDLSANKDYPNLLLLKQAQLTPDEYYVWNYNPKSMWDYAMVVLVVTGILALVCYPLWPMSMRRGSYYVSLAALVFLGAFFTIAIIRLIIFLLSLIVVSGGKSHGFWLFPNLFEDCGILESFKPIYGFGEQDTYTYIKKQKRIKRRQDKKDKAKKVDN</sequence>
<name>A0A9P7BCD9_MAUEX</name>
<reference evidence="12 13" key="1">
    <citation type="submission" date="2020-11" db="EMBL/GenBank/DDBJ databases">
        <title>Kefir isolates.</title>
        <authorList>
            <person name="Marcisauskas S."/>
            <person name="Kim Y."/>
            <person name="Blasche S."/>
        </authorList>
    </citation>
    <scope>NUCLEOTIDE SEQUENCE [LARGE SCALE GENOMIC DNA]</scope>
    <source>
        <strain evidence="12 13">OG2</strain>
    </source>
</reference>
<proteinExistence type="inferred from homology"/>
<gene>
    <name evidence="12" type="primary">SEC62</name>
    <name evidence="12" type="ORF">C6P45_003530</name>
</gene>
<feature type="transmembrane region" description="Helical" evidence="11">
    <location>
        <begin position="141"/>
        <end position="160"/>
    </location>
</feature>
<evidence type="ECO:0000313" key="12">
    <source>
        <dbReference type="EMBL" id="KAG0669625.1"/>
    </source>
</evidence>
<evidence type="ECO:0000313" key="13">
    <source>
        <dbReference type="Proteomes" id="UP000750334"/>
    </source>
</evidence>
<keyword evidence="10 11" id="KW-0472">Membrane</keyword>
<evidence type="ECO:0000256" key="1">
    <source>
        <dbReference type="ARBA" id="ARBA00004477"/>
    </source>
</evidence>